<reference evidence="5 6" key="1">
    <citation type="submission" date="2017-11" db="EMBL/GenBank/DDBJ databases">
        <title>Evolution of Phototrophy in the Chloroflexi Phylum Driven by Horizontal Gene Transfer.</title>
        <authorList>
            <person name="Ward L.M."/>
            <person name="Hemp J."/>
            <person name="Shih P.M."/>
            <person name="Mcglynn S.E."/>
            <person name="Fischer W."/>
        </authorList>
    </citation>
    <scope>NUCLEOTIDE SEQUENCE [LARGE SCALE GENOMIC DNA]</scope>
    <source>
        <strain evidence="4">CP1_1M</strain>
        <strain evidence="3">JP3_13</strain>
    </source>
</reference>
<dbReference type="PANTHER" id="PTHR34351:SF2">
    <property type="entry name" value="DUF58 DOMAIN-CONTAINING PROTEIN"/>
    <property type="match status" value="1"/>
</dbReference>
<dbReference type="EMBL" id="PGTL01000021">
    <property type="protein sequence ID" value="PJF42345.1"/>
    <property type="molecule type" value="Genomic_DNA"/>
</dbReference>
<keyword evidence="1" id="KW-0472">Membrane</keyword>
<feature type="transmembrane region" description="Helical" evidence="1">
    <location>
        <begin position="31"/>
        <end position="49"/>
    </location>
</feature>
<dbReference type="PANTHER" id="PTHR34351">
    <property type="entry name" value="SLR1927 PROTEIN-RELATED"/>
    <property type="match status" value="1"/>
</dbReference>
<keyword evidence="1" id="KW-1133">Transmembrane helix</keyword>
<dbReference type="Proteomes" id="UP000228947">
    <property type="component" value="Unassembled WGS sequence"/>
</dbReference>
<dbReference type="Proteomes" id="UP000229681">
    <property type="component" value="Unassembled WGS sequence"/>
</dbReference>
<dbReference type="InterPro" id="IPR002881">
    <property type="entry name" value="DUF58"/>
</dbReference>
<dbReference type="Pfam" id="PF01882">
    <property type="entry name" value="DUF58"/>
    <property type="match status" value="1"/>
</dbReference>
<protein>
    <submittedName>
        <fullName evidence="4">DUF58 domain-containing protein</fullName>
    </submittedName>
</protein>
<name>A0A2M8PXR9_9CHLR</name>
<evidence type="ECO:0000313" key="6">
    <source>
        <dbReference type="Proteomes" id="UP000229681"/>
    </source>
</evidence>
<evidence type="ECO:0000256" key="1">
    <source>
        <dbReference type="SAM" id="Phobius"/>
    </source>
</evidence>
<keyword evidence="1" id="KW-0812">Transmembrane</keyword>
<accession>A0A2M8PXR9</accession>
<comment type="caution">
    <text evidence="4">The sequence shown here is derived from an EMBL/GenBank/DDBJ whole genome shotgun (WGS) entry which is preliminary data.</text>
</comment>
<evidence type="ECO:0000313" key="3">
    <source>
        <dbReference type="EMBL" id="PJF36416.1"/>
    </source>
</evidence>
<evidence type="ECO:0000259" key="2">
    <source>
        <dbReference type="Pfam" id="PF01882"/>
    </source>
</evidence>
<accession>A0A2M8PFU4</accession>
<evidence type="ECO:0000313" key="4">
    <source>
        <dbReference type="EMBL" id="PJF42345.1"/>
    </source>
</evidence>
<proteinExistence type="predicted"/>
<organism evidence="4 5">
    <name type="scientific">Candidatus Thermofonsia Clade 1 bacterium</name>
    <dbReference type="NCBI Taxonomy" id="2364210"/>
    <lineage>
        <taxon>Bacteria</taxon>
        <taxon>Bacillati</taxon>
        <taxon>Chloroflexota</taxon>
        <taxon>Candidatus Thermofontia</taxon>
        <taxon>Candidatus Thermofonsia Clade 1</taxon>
    </lineage>
</organism>
<evidence type="ECO:0000313" key="5">
    <source>
        <dbReference type="Proteomes" id="UP000228947"/>
    </source>
</evidence>
<feature type="domain" description="DUF58" evidence="2">
    <location>
        <begin position="193"/>
        <end position="368"/>
    </location>
</feature>
<sequence>MANRRNAIHSLIILAFLGGLATGRAFFFNLGYALLILLFVAWLWARLNLSQVRLTRRTLTRRTQVGKTLDEFLSLQSRSLLPKLWLEVRDHSTLPEHRVSIVVPPLAPYGAFRWSAHTLCTLRGEFQLGGLTLASGDPFGFFQLTRHIPATSSVLVYPAIVPLADFAPEGGVLSGGEAQRQRAHFVTTNASGIRDYAPGDSFNRIHWRSTARRDRLIVKEFELDPLSELWILLDLNGVAHVARPSDAINIALGEIYLPPDSAEYAIAIAASISAHFLIKERSLGFVAYTPQRQVFQPDRGGRQLTRILEVLARAKVESALSFAQTIALESQQLTRGVIAILISADMSDDWLSEAQLLVQRGVRVIGVLIDPHSFGVSVSARRAEETRACLEISGVTTYLVRYGDDLSAALSRANLRLPSRPIW</sequence>
<dbReference type="AlphaFoldDB" id="A0A2M8PXR9"/>
<gene>
    <name evidence="3" type="ORF">CUN49_05515</name>
    <name evidence="4" type="ORF">CUN50_04510</name>
</gene>
<dbReference type="EMBL" id="PGTM01000055">
    <property type="protein sequence ID" value="PJF36416.1"/>
    <property type="molecule type" value="Genomic_DNA"/>
</dbReference>